<evidence type="ECO:0000313" key="3">
    <source>
        <dbReference type="Proteomes" id="UP000238949"/>
    </source>
</evidence>
<feature type="chain" id="PRO_5015773182" description="DUF3019 domain-containing protein" evidence="1">
    <location>
        <begin position="22"/>
        <end position="110"/>
    </location>
</feature>
<evidence type="ECO:0000313" key="2">
    <source>
        <dbReference type="EMBL" id="PRO74539.1"/>
    </source>
</evidence>
<gene>
    <name evidence="2" type="ORF">C6Y40_05360</name>
</gene>
<accession>A0A2S9VDL0</accession>
<dbReference type="EMBL" id="PVNP01000047">
    <property type="protein sequence ID" value="PRO74539.1"/>
    <property type="molecule type" value="Genomic_DNA"/>
</dbReference>
<protein>
    <recommendedName>
        <fullName evidence="4">DUF3019 domain-containing protein</fullName>
    </recommendedName>
</protein>
<keyword evidence="1" id="KW-0732">Signal</keyword>
<keyword evidence="3" id="KW-1185">Reference proteome</keyword>
<evidence type="ECO:0008006" key="4">
    <source>
        <dbReference type="Google" id="ProtNLM"/>
    </source>
</evidence>
<dbReference type="RefSeq" id="WP_105933692.1">
    <property type="nucleotide sequence ID" value="NZ_PVNP01000047.1"/>
</dbReference>
<feature type="signal peptide" evidence="1">
    <location>
        <begin position="1"/>
        <end position="21"/>
    </location>
</feature>
<dbReference type="OrthoDB" id="5770319at2"/>
<organism evidence="2 3">
    <name type="scientific">Alteromonas alba</name>
    <dbReference type="NCBI Taxonomy" id="2079529"/>
    <lineage>
        <taxon>Bacteria</taxon>
        <taxon>Pseudomonadati</taxon>
        <taxon>Pseudomonadota</taxon>
        <taxon>Gammaproteobacteria</taxon>
        <taxon>Alteromonadales</taxon>
        <taxon>Alteromonadaceae</taxon>
        <taxon>Alteromonas/Salinimonas group</taxon>
        <taxon>Alteromonas</taxon>
    </lineage>
</organism>
<dbReference type="AlphaFoldDB" id="A0A2S9VDL0"/>
<dbReference type="Proteomes" id="UP000238949">
    <property type="component" value="Unassembled WGS sequence"/>
</dbReference>
<sequence length="110" mass="12069">MSLRALLLLVACTLASSAVWAEVPEECIQAPERQTYCPHTLYRVARVAVPSLAINQGSMVCLCLSDLTDLPVSRQQVAFTSIAREYALPPQALFQLLEIPAPDWAAENNQ</sequence>
<reference evidence="3" key="1">
    <citation type="journal article" date="2020" name="Int. J. Syst. Evol. Microbiol.">
        <title>Alteromonas alba sp. nov., a marine bacterium isolated from the seawater of the West Pacific Ocean.</title>
        <authorList>
            <person name="Sun C."/>
            <person name="Wu Y.-H."/>
            <person name="Xamxidin M."/>
            <person name="Cheng H."/>
            <person name="Xu X.-W."/>
        </authorList>
    </citation>
    <scope>NUCLEOTIDE SEQUENCE [LARGE SCALE GENOMIC DNA]</scope>
    <source>
        <strain evidence="3">190</strain>
    </source>
</reference>
<proteinExistence type="predicted"/>
<name>A0A2S9VDL0_9ALTE</name>
<comment type="caution">
    <text evidence="2">The sequence shown here is derived from an EMBL/GenBank/DDBJ whole genome shotgun (WGS) entry which is preliminary data.</text>
</comment>
<evidence type="ECO:0000256" key="1">
    <source>
        <dbReference type="SAM" id="SignalP"/>
    </source>
</evidence>